<dbReference type="GO" id="GO:0071038">
    <property type="term" value="P:TRAMP-dependent tRNA surveillance pathway"/>
    <property type="evidence" value="ECO:0007669"/>
    <property type="project" value="TreeGrafter"/>
</dbReference>
<dbReference type="InterPro" id="IPR004088">
    <property type="entry name" value="KH_dom_type_1"/>
</dbReference>
<dbReference type="Pfam" id="PF21262">
    <property type="entry name" value="RRP40_S1"/>
    <property type="match status" value="1"/>
</dbReference>
<dbReference type="GO" id="GO:0034475">
    <property type="term" value="P:U4 snRNA 3'-end processing"/>
    <property type="evidence" value="ECO:0007669"/>
    <property type="project" value="TreeGrafter"/>
</dbReference>
<reference evidence="9 10" key="1">
    <citation type="submission" date="2020-04" db="EMBL/GenBank/DDBJ databases">
        <title>Perkinsus chesapeaki whole genome sequence.</title>
        <authorList>
            <person name="Bogema D.R."/>
        </authorList>
    </citation>
    <scope>NUCLEOTIDE SEQUENCE [LARGE SCALE GENOMIC DNA]</scope>
    <source>
        <strain evidence="9">ATCC PRA-425</strain>
    </source>
</reference>
<feature type="domain" description="K Homology" evidence="8">
    <location>
        <begin position="177"/>
        <end position="220"/>
    </location>
</feature>
<evidence type="ECO:0000256" key="7">
    <source>
        <dbReference type="ARBA" id="ARBA00030615"/>
    </source>
</evidence>
<comment type="caution">
    <text evidence="9">The sequence shown here is derived from an EMBL/GenBank/DDBJ whole genome shotgun (WGS) entry which is preliminary data.</text>
</comment>
<keyword evidence="5" id="KW-0271">Exosome</keyword>
<keyword evidence="4" id="KW-0698">rRNA processing</keyword>
<dbReference type="PANTHER" id="PTHR21321:SF1">
    <property type="entry name" value="EXOSOME COMPLEX COMPONENT RRP40"/>
    <property type="match status" value="1"/>
</dbReference>
<dbReference type="GO" id="GO:0003723">
    <property type="term" value="F:RNA binding"/>
    <property type="evidence" value="ECO:0007669"/>
    <property type="project" value="UniProtKB-KW"/>
</dbReference>
<evidence type="ECO:0000256" key="1">
    <source>
        <dbReference type="ARBA" id="ARBA00004604"/>
    </source>
</evidence>
<dbReference type="InterPro" id="IPR012340">
    <property type="entry name" value="NA-bd_OB-fold"/>
</dbReference>
<dbReference type="EMBL" id="JAAPAO010000235">
    <property type="protein sequence ID" value="KAF4666428.1"/>
    <property type="molecule type" value="Genomic_DNA"/>
</dbReference>
<dbReference type="FunFam" id="2.40.50.140:FF:000127">
    <property type="entry name" value="Exosome complex component RRP40"/>
    <property type="match status" value="1"/>
</dbReference>
<gene>
    <name evidence="9" type="primary">EXOSC3</name>
    <name evidence="9" type="ORF">FOL47_004096</name>
</gene>
<keyword evidence="10" id="KW-1185">Reference proteome</keyword>
<dbReference type="SUPFAM" id="SSF50249">
    <property type="entry name" value="Nucleic acid-binding proteins"/>
    <property type="match status" value="1"/>
</dbReference>
<evidence type="ECO:0000256" key="3">
    <source>
        <dbReference type="ARBA" id="ARBA00022490"/>
    </source>
</evidence>
<comment type="subcellular location">
    <subcellularLocation>
        <location evidence="1">Nucleus</location>
        <location evidence="1">Nucleolus</location>
    </subcellularLocation>
</comment>
<sequence>MAANNTPAAVVTRVYLPGDTLPVETGIVSSCDPNAVGFGVRIDEDCTRAAVAGVLSLESPVSDVPCIDNTRKRYVPRRGDTVVGAVVQRTAEFYRVDINGPTGTAHLPALAFNGATKRHKPNLAPGDLVYCHVTVADNDLDIELSCVDPSTTRDWTHKDVYFGQLAPIEGCCALQATVPIWQAKTLQANNSMVMASLGRHFVFESAIGLNGRCWISASMPNVAAQMEAMCSKMAKQLA</sequence>
<name>A0A7J6M4C6_PERCH</name>
<dbReference type="GO" id="GO:0071051">
    <property type="term" value="P:poly(A)-dependent snoRNA 3'-end processing"/>
    <property type="evidence" value="ECO:0007669"/>
    <property type="project" value="TreeGrafter"/>
</dbReference>
<proteinExistence type="inferred from homology"/>
<dbReference type="GO" id="GO:0000467">
    <property type="term" value="P:exonucleolytic trimming to generate mature 3'-end of 5.8S rRNA from tricistronic rRNA transcript (SSU-rRNA, 5.8S rRNA, LSU-rRNA)"/>
    <property type="evidence" value="ECO:0007669"/>
    <property type="project" value="TreeGrafter"/>
</dbReference>
<dbReference type="InterPro" id="IPR026699">
    <property type="entry name" value="Exosome_RNA_bind1/RRP40/RRP4"/>
</dbReference>
<dbReference type="OrthoDB" id="340500at2759"/>
<dbReference type="InterPro" id="IPR036612">
    <property type="entry name" value="KH_dom_type_1_sf"/>
</dbReference>
<evidence type="ECO:0000256" key="2">
    <source>
        <dbReference type="ARBA" id="ARBA00007841"/>
    </source>
</evidence>
<dbReference type="Gene3D" id="2.40.50.140">
    <property type="entry name" value="Nucleic acid-binding proteins"/>
    <property type="match status" value="1"/>
</dbReference>
<dbReference type="GO" id="GO:0071035">
    <property type="term" value="P:nuclear polyadenylation-dependent rRNA catabolic process"/>
    <property type="evidence" value="ECO:0007669"/>
    <property type="project" value="TreeGrafter"/>
</dbReference>
<organism evidence="9 10">
    <name type="scientific">Perkinsus chesapeaki</name>
    <name type="common">Clam parasite</name>
    <name type="synonym">Perkinsus andrewsi</name>
    <dbReference type="NCBI Taxonomy" id="330153"/>
    <lineage>
        <taxon>Eukaryota</taxon>
        <taxon>Sar</taxon>
        <taxon>Alveolata</taxon>
        <taxon>Perkinsozoa</taxon>
        <taxon>Perkinsea</taxon>
        <taxon>Perkinsida</taxon>
        <taxon>Perkinsidae</taxon>
        <taxon>Perkinsus</taxon>
    </lineage>
</organism>
<keyword evidence="3" id="KW-0963">Cytoplasm</keyword>
<dbReference type="CDD" id="cd05790">
    <property type="entry name" value="S1_Rrp40"/>
    <property type="match status" value="1"/>
</dbReference>
<dbReference type="InterPro" id="IPR037319">
    <property type="entry name" value="Rrp40_S1"/>
</dbReference>
<dbReference type="SUPFAM" id="SSF54791">
    <property type="entry name" value="Eukaryotic type KH-domain (KH-domain type I)"/>
    <property type="match status" value="1"/>
</dbReference>
<dbReference type="AlphaFoldDB" id="A0A7J6M4C6"/>
<dbReference type="PANTHER" id="PTHR21321">
    <property type="entry name" value="PNAS-3 RELATED"/>
    <property type="match status" value="1"/>
</dbReference>
<keyword evidence="6" id="KW-0694">RNA-binding</keyword>
<accession>A0A7J6M4C6</accession>
<dbReference type="Gene3D" id="3.30.1370.10">
    <property type="entry name" value="K Homology domain, type 1"/>
    <property type="match status" value="1"/>
</dbReference>
<comment type="similarity">
    <text evidence="2">Belongs to the RRP40 family.</text>
</comment>
<evidence type="ECO:0000256" key="4">
    <source>
        <dbReference type="ARBA" id="ARBA00022552"/>
    </source>
</evidence>
<protein>
    <recommendedName>
        <fullName evidence="7">Ribosomal RNA-processing protein 40</fullName>
    </recommendedName>
</protein>
<dbReference type="Proteomes" id="UP000591131">
    <property type="component" value="Unassembled WGS sequence"/>
</dbReference>
<dbReference type="GO" id="GO:0071034">
    <property type="term" value="P:CUT catabolic process"/>
    <property type="evidence" value="ECO:0007669"/>
    <property type="project" value="TreeGrafter"/>
</dbReference>
<dbReference type="GO" id="GO:0000176">
    <property type="term" value="C:nuclear exosome (RNase complex)"/>
    <property type="evidence" value="ECO:0007669"/>
    <property type="project" value="TreeGrafter"/>
</dbReference>
<evidence type="ECO:0000256" key="6">
    <source>
        <dbReference type="ARBA" id="ARBA00022884"/>
    </source>
</evidence>
<dbReference type="GO" id="GO:0005730">
    <property type="term" value="C:nucleolus"/>
    <property type="evidence" value="ECO:0007669"/>
    <property type="project" value="UniProtKB-SubCell"/>
</dbReference>
<dbReference type="Pfam" id="PF15985">
    <property type="entry name" value="KH_6"/>
    <property type="match status" value="1"/>
</dbReference>
<evidence type="ECO:0000313" key="9">
    <source>
        <dbReference type="EMBL" id="KAF4666428.1"/>
    </source>
</evidence>
<dbReference type="GO" id="GO:0000177">
    <property type="term" value="C:cytoplasmic exosome (RNase complex)"/>
    <property type="evidence" value="ECO:0007669"/>
    <property type="project" value="TreeGrafter"/>
</dbReference>
<evidence type="ECO:0000259" key="8">
    <source>
        <dbReference type="Pfam" id="PF15985"/>
    </source>
</evidence>
<evidence type="ECO:0000313" key="10">
    <source>
        <dbReference type="Proteomes" id="UP000591131"/>
    </source>
</evidence>
<evidence type="ECO:0000256" key="5">
    <source>
        <dbReference type="ARBA" id="ARBA00022835"/>
    </source>
</evidence>